<evidence type="ECO:0000313" key="1">
    <source>
        <dbReference type="EMBL" id="TDC53089.1"/>
    </source>
</evidence>
<dbReference type="EMBL" id="SMKL01000011">
    <property type="protein sequence ID" value="TDC53089.1"/>
    <property type="molecule type" value="Genomic_DNA"/>
</dbReference>
<organism evidence="1 2">
    <name type="scientific">Jiangella ureilytica</name>
    <dbReference type="NCBI Taxonomy" id="2530374"/>
    <lineage>
        <taxon>Bacteria</taxon>
        <taxon>Bacillati</taxon>
        <taxon>Actinomycetota</taxon>
        <taxon>Actinomycetes</taxon>
        <taxon>Jiangellales</taxon>
        <taxon>Jiangellaceae</taxon>
        <taxon>Jiangella</taxon>
    </lineage>
</organism>
<dbReference type="AlphaFoldDB" id="A0A4R4RUS3"/>
<dbReference type="RefSeq" id="WP_131980574.1">
    <property type="nucleotide sequence ID" value="NZ_SMKL01000011.1"/>
</dbReference>
<gene>
    <name evidence="1" type="ORF">E1212_06630</name>
</gene>
<reference evidence="1 2" key="1">
    <citation type="submission" date="2019-02" db="EMBL/GenBank/DDBJ databases">
        <title>Draft genome sequences of novel Actinobacteria.</title>
        <authorList>
            <person name="Sahin N."/>
            <person name="Ay H."/>
            <person name="Saygin H."/>
        </authorList>
    </citation>
    <scope>NUCLEOTIDE SEQUENCE [LARGE SCALE GENOMIC DNA]</scope>
    <source>
        <strain evidence="1 2">KC603</strain>
    </source>
</reference>
<dbReference type="Proteomes" id="UP000295621">
    <property type="component" value="Unassembled WGS sequence"/>
</dbReference>
<dbReference type="OrthoDB" id="5173766at2"/>
<name>A0A4R4RUS3_9ACTN</name>
<protein>
    <submittedName>
        <fullName evidence="1">Uncharacterized protein</fullName>
    </submittedName>
</protein>
<proteinExistence type="predicted"/>
<comment type="caution">
    <text evidence="1">The sequence shown here is derived from an EMBL/GenBank/DDBJ whole genome shotgun (WGS) entry which is preliminary data.</text>
</comment>
<accession>A0A4R4RUS3</accession>
<keyword evidence="2" id="KW-1185">Reference proteome</keyword>
<sequence length="380" mass="40523">MTQQPAQPHRGSLRAAIEGLLRTCVDLERQAEGVSTDTGKRVRGLAETLIAVQLPRAVLDVPALVQEVGGLGRQLDADLNGRLAEARRPLVTEIHTLLALLAPVHGLAALPPLVPVGPGAALADHFPTGFAREYVDDLLGTVDTSVTLTTQSAVGVPVESERATDAVKLLVGQHLPENFRDEGVRMLRNGLCHTVERHGHHIAPETQLARLVWRKDPSGHQAWQVLPGGGIATSHGCGPAAGGFTSAEALAKTLAAFLRWAHDHAGGVNELIKNHTSKNAKRIGIHMSATLAGLTPGETDGFRGTATGSAEKVDDWLAARRYAVAHGKPPVYGVPYDPIAEGEDPGVTLAFKRVGHQWHLVTCYPVDEPDPRNKRLEDLA</sequence>
<evidence type="ECO:0000313" key="2">
    <source>
        <dbReference type="Proteomes" id="UP000295621"/>
    </source>
</evidence>